<evidence type="ECO:0000313" key="3">
    <source>
        <dbReference type="Proteomes" id="UP001165740"/>
    </source>
</evidence>
<dbReference type="AlphaFoldDB" id="A0A9W3AKJ5"/>
<protein>
    <submittedName>
        <fullName evidence="4">Uncharacterized protein LOC106068555</fullName>
    </submittedName>
</protein>
<feature type="compositionally biased region" description="Low complexity" evidence="1">
    <location>
        <begin position="110"/>
        <end position="119"/>
    </location>
</feature>
<evidence type="ECO:0000313" key="4">
    <source>
        <dbReference type="RefSeq" id="XP_055887783.1"/>
    </source>
</evidence>
<sequence length="148" mass="16106">MTSKFHVDKPDETTIANASIIQSDTASQSTESENLEAFLIATVVMASVAASFTISTVIACYRYHSTKKKRLKDNYDELDTRITDRVFYHRPQVNAQNSSSSCASGYLDVVSSRSSSPRDTPAEAGTDANPYAEIGEMCMAGESKTADE</sequence>
<proteinExistence type="predicted"/>
<keyword evidence="2" id="KW-0472">Membrane</keyword>
<dbReference type="RefSeq" id="XP_055887783.1">
    <property type="nucleotide sequence ID" value="XM_056031808.1"/>
</dbReference>
<name>A0A9W3AKJ5_BIOGL</name>
<gene>
    <name evidence="4" type="primary">LOC106068555</name>
</gene>
<keyword evidence="2" id="KW-1133">Transmembrane helix</keyword>
<keyword evidence="3" id="KW-1185">Reference proteome</keyword>
<reference evidence="4" key="1">
    <citation type="submission" date="2025-08" db="UniProtKB">
        <authorList>
            <consortium name="RefSeq"/>
        </authorList>
    </citation>
    <scope>IDENTIFICATION</scope>
</reference>
<feature type="transmembrane region" description="Helical" evidence="2">
    <location>
        <begin position="37"/>
        <end position="61"/>
    </location>
</feature>
<feature type="region of interest" description="Disordered" evidence="1">
    <location>
        <begin position="110"/>
        <end position="132"/>
    </location>
</feature>
<keyword evidence="2" id="KW-0812">Transmembrane</keyword>
<dbReference type="OrthoDB" id="10307055at2759"/>
<accession>A0A9W3AKJ5</accession>
<dbReference type="Proteomes" id="UP001165740">
    <property type="component" value="Chromosome 6"/>
</dbReference>
<organism evidence="3 4">
    <name type="scientific">Biomphalaria glabrata</name>
    <name type="common">Bloodfluke planorb</name>
    <name type="synonym">Freshwater snail</name>
    <dbReference type="NCBI Taxonomy" id="6526"/>
    <lineage>
        <taxon>Eukaryota</taxon>
        <taxon>Metazoa</taxon>
        <taxon>Spiralia</taxon>
        <taxon>Lophotrochozoa</taxon>
        <taxon>Mollusca</taxon>
        <taxon>Gastropoda</taxon>
        <taxon>Heterobranchia</taxon>
        <taxon>Euthyneura</taxon>
        <taxon>Panpulmonata</taxon>
        <taxon>Hygrophila</taxon>
        <taxon>Lymnaeoidea</taxon>
        <taxon>Planorbidae</taxon>
        <taxon>Biomphalaria</taxon>
    </lineage>
</organism>
<evidence type="ECO:0000256" key="1">
    <source>
        <dbReference type="SAM" id="MobiDB-lite"/>
    </source>
</evidence>
<dbReference type="GeneID" id="106068555"/>
<evidence type="ECO:0000256" key="2">
    <source>
        <dbReference type="SAM" id="Phobius"/>
    </source>
</evidence>